<organism evidence="2 3">
    <name type="scientific">Morus notabilis</name>
    <dbReference type="NCBI Taxonomy" id="981085"/>
    <lineage>
        <taxon>Eukaryota</taxon>
        <taxon>Viridiplantae</taxon>
        <taxon>Streptophyta</taxon>
        <taxon>Embryophyta</taxon>
        <taxon>Tracheophyta</taxon>
        <taxon>Spermatophyta</taxon>
        <taxon>Magnoliopsida</taxon>
        <taxon>eudicotyledons</taxon>
        <taxon>Gunneridae</taxon>
        <taxon>Pentapetalae</taxon>
        <taxon>rosids</taxon>
        <taxon>fabids</taxon>
        <taxon>Rosales</taxon>
        <taxon>Moraceae</taxon>
        <taxon>Moreae</taxon>
        <taxon>Morus</taxon>
    </lineage>
</organism>
<proteinExistence type="predicted"/>
<dbReference type="Pfam" id="PF12937">
    <property type="entry name" value="F-box-like"/>
    <property type="match status" value="1"/>
</dbReference>
<gene>
    <name evidence="2" type="ORF">L484_024500</name>
</gene>
<reference evidence="3" key="1">
    <citation type="submission" date="2013-01" db="EMBL/GenBank/DDBJ databases">
        <title>Draft Genome Sequence of a Mulberry Tree, Morus notabilis C.K. Schneid.</title>
        <authorList>
            <person name="He N."/>
            <person name="Zhao S."/>
        </authorList>
    </citation>
    <scope>NUCLEOTIDE SEQUENCE</scope>
</reference>
<dbReference type="InterPro" id="IPR057136">
    <property type="entry name" value="At2g35280_TPR_dom"/>
</dbReference>
<protein>
    <recommendedName>
        <fullName evidence="1">F-box domain-containing protein</fullName>
    </recommendedName>
</protein>
<accession>W9RHY9</accession>
<evidence type="ECO:0000313" key="2">
    <source>
        <dbReference type="EMBL" id="EXB93162.1"/>
    </source>
</evidence>
<evidence type="ECO:0000259" key="1">
    <source>
        <dbReference type="PROSITE" id="PS50181"/>
    </source>
</evidence>
<dbReference type="STRING" id="981085.W9RHY9"/>
<dbReference type="InterPro" id="IPR036047">
    <property type="entry name" value="F-box-like_dom_sf"/>
</dbReference>
<evidence type="ECO:0000313" key="3">
    <source>
        <dbReference type="Proteomes" id="UP000030645"/>
    </source>
</evidence>
<dbReference type="PANTHER" id="PTHR33784">
    <property type="entry name" value="OS05G0482100 PROTEIN"/>
    <property type="match status" value="1"/>
</dbReference>
<feature type="domain" description="F-box" evidence="1">
    <location>
        <begin position="42"/>
        <end position="91"/>
    </location>
</feature>
<name>W9RHY9_9ROSA</name>
<dbReference type="InterPro" id="IPR001810">
    <property type="entry name" value="F-box_dom"/>
</dbReference>
<dbReference type="EMBL" id="KE345062">
    <property type="protein sequence ID" value="EXB93162.1"/>
    <property type="molecule type" value="Genomic_DNA"/>
</dbReference>
<dbReference type="Pfam" id="PF23310">
    <property type="entry name" value="TPR_27"/>
    <property type="match status" value="1"/>
</dbReference>
<dbReference type="eggNOG" id="ENOG502RV7G">
    <property type="taxonomic scope" value="Eukaryota"/>
</dbReference>
<dbReference type="InterPro" id="IPR040338">
    <property type="entry name" value="At1g67623-like"/>
</dbReference>
<dbReference type="PROSITE" id="PS50181">
    <property type="entry name" value="FBOX"/>
    <property type="match status" value="1"/>
</dbReference>
<dbReference type="SUPFAM" id="SSF81383">
    <property type="entry name" value="F-box domain"/>
    <property type="match status" value="1"/>
</dbReference>
<sequence>MLSTVGMETRNRRKISFPNHEKETERKIEIIRRRCEVQTVSPSPILCLPKDLMVEILARVAACSRTDFFRAKLSCKRFYELSDDDYIYRHMSLHEYLITFALFKLDNREQSFFDRCLKCGNLDAMYREGVRSAKALPPSLLQAFIASLPPMASDFSCSAHGTTSFPIRSVLHHMNGNNTNHFKYVVGFGFGEREEAVERQCFFEFEDNSPSGLALLERAASGGHLGASYVFGFVLICKGGEYVLRGLEILGNIKTGLQMRECRKALELRSRGLRRYILKDSLKPGMLPCLFPDQIRAAKLYLDAQDDDNNLHCKTCRLNREMLHVWVNLTRWKDPYGCDAAFRVLTEPYAMCALGFHVRCVRS</sequence>
<keyword evidence="3" id="KW-1185">Reference proteome</keyword>
<dbReference type="PANTHER" id="PTHR33784:SF10">
    <property type="entry name" value="F-BOX PROTEIN"/>
    <property type="match status" value="1"/>
</dbReference>
<dbReference type="Proteomes" id="UP000030645">
    <property type="component" value="Unassembled WGS sequence"/>
</dbReference>
<dbReference type="AlphaFoldDB" id="W9RHY9"/>